<keyword evidence="3" id="KW-1185">Reference proteome</keyword>
<feature type="non-terminal residue" evidence="2">
    <location>
        <position position="66"/>
    </location>
</feature>
<reference evidence="2 3" key="1">
    <citation type="journal article" date="2018" name="Biotechnol. Biofuels">
        <title>Integrative visual omics of the white-rot fungus Polyporus brumalis exposes the biotechnological potential of its oxidative enzymes for delignifying raw plant biomass.</title>
        <authorList>
            <person name="Miyauchi S."/>
            <person name="Rancon A."/>
            <person name="Drula E."/>
            <person name="Hage H."/>
            <person name="Chaduli D."/>
            <person name="Favel A."/>
            <person name="Grisel S."/>
            <person name="Henrissat B."/>
            <person name="Herpoel-Gimbert I."/>
            <person name="Ruiz-Duenas F.J."/>
            <person name="Chevret D."/>
            <person name="Hainaut M."/>
            <person name="Lin J."/>
            <person name="Wang M."/>
            <person name="Pangilinan J."/>
            <person name="Lipzen A."/>
            <person name="Lesage-Meessen L."/>
            <person name="Navarro D."/>
            <person name="Riley R."/>
            <person name="Grigoriev I.V."/>
            <person name="Zhou S."/>
            <person name="Raouche S."/>
            <person name="Rosso M.N."/>
        </authorList>
    </citation>
    <scope>NUCLEOTIDE SEQUENCE [LARGE SCALE GENOMIC DNA]</scope>
    <source>
        <strain evidence="2 3">BRFM 1820</strain>
    </source>
</reference>
<dbReference type="AlphaFoldDB" id="A0A371CRA3"/>
<dbReference type="OrthoDB" id="2749291at2759"/>
<evidence type="ECO:0000313" key="2">
    <source>
        <dbReference type="EMBL" id="RDX42813.1"/>
    </source>
</evidence>
<dbReference type="InterPro" id="IPR058353">
    <property type="entry name" value="DUF8040"/>
</dbReference>
<evidence type="ECO:0000259" key="1">
    <source>
        <dbReference type="Pfam" id="PF26138"/>
    </source>
</evidence>
<accession>A0A371CRA3</accession>
<gene>
    <name evidence="2" type="ORF">OH76DRAFT_1333138</name>
</gene>
<organism evidence="2 3">
    <name type="scientific">Lentinus brumalis</name>
    <dbReference type="NCBI Taxonomy" id="2498619"/>
    <lineage>
        <taxon>Eukaryota</taxon>
        <taxon>Fungi</taxon>
        <taxon>Dikarya</taxon>
        <taxon>Basidiomycota</taxon>
        <taxon>Agaricomycotina</taxon>
        <taxon>Agaricomycetes</taxon>
        <taxon>Polyporales</taxon>
        <taxon>Polyporaceae</taxon>
        <taxon>Lentinus</taxon>
    </lineage>
</organism>
<dbReference type="EMBL" id="KZ857476">
    <property type="protein sequence ID" value="RDX42813.1"/>
    <property type="molecule type" value="Genomic_DNA"/>
</dbReference>
<proteinExistence type="predicted"/>
<feature type="non-terminal residue" evidence="2">
    <location>
        <position position="1"/>
    </location>
</feature>
<protein>
    <recommendedName>
        <fullName evidence="1">DUF8040 domain-containing protein</fullName>
    </recommendedName>
</protein>
<feature type="domain" description="DUF8040" evidence="1">
    <location>
        <begin position="7"/>
        <end position="66"/>
    </location>
</feature>
<dbReference type="Proteomes" id="UP000256964">
    <property type="component" value="Unassembled WGS sequence"/>
</dbReference>
<dbReference type="Pfam" id="PF26138">
    <property type="entry name" value="DUF8040"/>
    <property type="match status" value="1"/>
</dbReference>
<name>A0A371CRA3_9APHY</name>
<evidence type="ECO:0000313" key="3">
    <source>
        <dbReference type="Proteomes" id="UP000256964"/>
    </source>
</evidence>
<sequence length="66" mass="7641">KQAMYDSSRTGELYIQELLHAHPDRIRDTLGVSKHVFRALVRELTDYGGLEDTKHVSREEQVAIFL</sequence>